<evidence type="ECO:0000256" key="3">
    <source>
        <dbReference type="ARBA" id="ARBA00037247"/>
    </source>
</evidence>
<comment type="function">
    <text evidence="3">Acyl-CoA synthases catalyze the initial reaction in fatty acid metabolism, by forming a thioester with CoA. Has some preference toward medium-chain substrates. Plays a role in adipocyte differentiation.</text>
</comment>
<dbReference type="OrthoDB" id="10253115at2759"/>
<evidence type="ECO:0000256" key="4">
    <source>
        <dbReference type="ARBA" id="ARBA00039638"/>
    </source>
</evidence>
<evidence type="ECO:0000256" key="1">
    <source>
        <dbReference type="ARBA" id="ARBA00006432"/>
    </source>
</evidence>
<dbReference type="AlphaFoldDB" id="N6T7V4"/>
<name>N6T7V4_DENPD</name>
<evidence type="ECO:0000256" key="2">
    <source>
        <dbReference type="ARBA" id="ARBA00022598"/>
    </source>
</evidence>
<dbReference type="HOGENOM" id="CLU_000022_59_7_1"/>
<reference evidence="7" key="1">
    <citation type="journal article" date="2013" name="Genome Biol.">
        <title>Draft genome of the mountain pine beetle, Dendroctonus ponderosae Hopkins, a major forest pest.</title>
        <authorList>
            <person name="Keeling C.I."/>
            <person name="Yuen M.M."/>
            <person name="Liao N.Y."/>
            <person name="Docking T.R."/>
            <person name="Chan S.K."/>
            <person name="Taylor G.A."/>
            <person name="Palmquist D.L."/>
            <person name="Jackman S.D."/>
            <person name="Nguyen A."/>
            <person name="Li M."/>
            <person name="Henderson H."/>
            <person name="Janes J.K."/>
            <person name="Zhao Y."/>
            <person name="Pandoh P."/>
            <person name="Moore R."/>
            <person name="Sperling F.A."/>
            <person name="Huber D.P."/>
            <person name="Birol I."/>
            <person name="Jones S.J."/>
            <person name="Bohlmann J."/>
        </authorList>
    </citation>
    <scope>NUCLEOTIDE SEQUENCE</scope>
</reference>
<comment type="catalytic activity">
    <reaction evidence="6">
        <text>a medium-chain fatty acid + ATP + CoA = a medium-chain fatty acyl-CoA + AMP + diphosphate</text>
        <dbReference type="Rhea" id="RHEA:48340"/>
        <dbReference type="ChEBI" id="CHEBI:30616"/>
        <dbReference type="ChEBI" id="CHEBI:33019"/>
        <dbReference type="ChEBI" id="CHEBI:57287"/>
        <dbReference type="ChEBI" id="CHEBI:59558"/>
        <dbReference type="ChEBI" id="CHEBI:90546"/>
        <dbReference type="ChEBI" id="CHEBI:456215"/>
        <dbReference type="EC" id="6.2.1.2"/>
    </reaction>
</comment>
<organism evidence="7">
    <name type="scientific">Dendroctonus ponderosae</name>
    <name type="common">Mountain pine beetle</name>
    <dbReference type="NCBI Taxonomy" id="77166"/>
    <lineage>
        <taxon>Eukaryota</taxon>
        <taxon>Metazoa</taxon>
        <taxon>Ecdysozoa</taxon>
        <taxon>Arthropoda</taxon>
        <taxon>Hexapoda</taxon>
        <taxon>Insecta</taxon>
        <taxon>Pterygota</taxon>
        <taxon>Neoptera</taxon>
        <taxon>Endopterygota</taxon>
        <taxon>Coleoptera</taxon>
        <taxon>Polyphaga</taxon>
        <taxon>Cucujiformia</taxon>
        <taxon>Curculionidae</taxon>
        <taxon>Scolytinae</taxon>
        <taxon>Dendroctonus</taxon>
    </lineage>
</organism>
<dbReference type="SUPFAM" id="SSF56801">
    <property type="entry name" value="Acetyl-CoA synthetase-like"/>
    <property type="match status" value="1"/>
</dbReference>
<dbReference type="FunFam" id="3.30.300.30:FF:000008">
    <property type="entry name" value="2,3-dihydroxybenzoate-AMP ligase"/>
    <property type="match status" value="1"/>
</dbReference>
<dbReference type="GO" id="GO:0006631">
    <property type="term" value="P:fatty acid metabolic process"/>
    <property type="evidence" value="ECO:0007669"/>
    <property type="project" value="TreeGrafter"/>
</dbReference>
<dbReference type="Gene3D" id="3.30.300.30">
    <property type="match status" value="1"/>
</dbReference>
<dbReference type="Gene3D" id="2.30.38.10">
    <property type="entry name" value="Luciferase, Domain 3"/>
    <property type="match status" value="1"/>
</dbReference>
<dbReference type="EMBL" id="KB740984">
    <property type="protein sequence ID" value="ENN76309.1"/>
    <property type="molecule type" value="Genomic_DNA"/>
</dbReference>
<proteinExistence type="inferred from homology"/>
<dbReference type="InterPro" id="IPR025110">
    <property type="entry name" value="AMP-bd_C"/>
</dbReference>
<protein>
    <recommendedName>
        <fullName evidence="4">Medium-chain acyl-CoA ligase ACSF2, mitochondrial</fullName>
    </recommendedName>
</protein>
<dbReference type="Gene3D" id="3.40.50.980">
    <property type="match status" value="2"/>
</dbReference>
<accession>N6T7V4</accession>
<gene>
    <name evidence="7" type="ORF">YQE_07272</name>
</gene>
<dbReference type="PANTHER" id="PTHR43201">
    <property type="entry name" value="ACYL-COA SYNTHETASE"/>
    <property type="match status" value="1"/>
</dbReference>
<dbReference type="OMA" id="ELNMTEY"/>
<evidence type="ECO:0000256" key="6">
    <source>
        <dbReference type="ARBA" id="ARBA00048277"/>
    </source>
</evidence>
<comment type="similarity">
    <text evidence="1">Belongs to the ATP-dependent AMP-binding enzyme family.</text>
</comment>
<dbReference type="InterPro" id="IPR000873">
    <property type="entry name" value="AMP-dep_synth/lig_dom"/>
</dbReference>
<feature type="non-terminal residue" evidence="7">
    <location>
        <position position="1"/>
    </location>
</feature>
<dbReference type="Pfam" id="PF00501">
    <property type="entry name" value="AMP-binding"/>
    <property type="match status" value="2"/>
</dbReference>
<sequence>MWTIRERQLCFKCLALFRNCRSYSTPSYMHNAVSEPLRALTLGKILENTAQTHGDRPAIVSRSQKVTLTFQQVLDQADRVAAGFRRIGLDPGDRIGLWAPNLVEWYVTHMACARGGYILVNLNPSYVAEEVRNCINSVGLKGIVCPAQYRKQDYYQHLADISPDILSSDPGKIQSKNMPSLRTVVIMPGHDSLRGTFSYEELFDLPSESDIKQVKSMQDHIKPDDVCHFQFTSIANNSYLVGRRNELHTKHHTICLQAPFFHVFGTVVAIGGALHHAATLVLPAPTFNPDKSLDAICDEKCTMICGTPTMYVDLINRQQLRKLDIHPEIAISGGAPSSVHLFQEMKKHLNLRKVKSIYGLSESTAVAFQSLPDDDELHSTSTVGYVGDHLEVKIVDAEVRRDEDDGMPAPADQVLKKAFFQGKIVPRGTPGELLIRGYSTTLGYWQNEEKTNELIGRDKWLHTGDQFVLQEDGYGRIVGRIKDMIIRGGENIYPIEVEDVLNQHPHVLEVQVVGLPHERLGEEVCACIRVQKNMSVTLSDLKTHCAGKLARFKIPSRLEIFDSFPKTTSGKIQKHKIIETIVKERQFCN</sequence>
<keyword evidence="2" id="KW-0436">Ligase</keyword>
<dbReference type="InterPro" id="IPR045851">
    <property type="entry name" value="AMP-bd_C_sf"/>
</dbReference>
<evidence type="ECO:0000256" key="5">
    <source>
        <dbReference type="ARBA" id="ARBA00047319"/>
    </source>
</evidence>
<comment type="catalytic activity">
    <reaction evidence="5">
        <text>octanoate + ATP + CoA = octanoyl-CoA + AMP + diphosphate</text>
        <dbReference type="Rhea" id="RHEA:33631"/>
        <dbReference type="ChEBI" id="CHEBI:25646"/>
        <dbReference type="ChEBI" id="CHEBI:30616"/>
        <dbReference type="ChEBI" id="CHEBI:33019"/>
        <dbReference type="ChEBI" id="CHEBI:57287"/>
        <dbReference type="ChEBI" id="CHEBI:57386"/>
        <dbReference type="ChEBI" id="CHEBI:456215"/>
    </reaction>
</comment>
<dbReference type="Pfam" id="PF13193">
    <property type="entry name" value="AMP-binding_C"/>
    <property type="match status" value="1"/>
</dbReference>
<evidence type="ECO:0000313" key="7">
    <source>
        <dbReference type="EMBL" id="ENN76309.1"/>
    </source>
</evidence>
<dbReference type="PANTHER" id="PTHR43201:SF5">
    <property type="entry name" value="MEDIUM-CHAIN ACYL-COA LIGASE ACSF2, MITOCHONDRIAL"/>
    <property type="match status" value="1"/>
</dbReference>
<dbReference type="GO" id="GO:0031956">
    <property type="term" value="F:medium-chain fatty acid-CoA ligase activity"/>
    <property type="evidence" value="ECO:0007669"/>
    <property type="project" value="UniProtKB-EC"/>
</dbReference>